<comment type="caution">
    <text evidence="1">The sequence shown here is derived from an EMBL/GenBank/DDBJ whole genome shotgun (WGS) entry which is preliminary data.</text>
</comment>
<gene>
    <name evidence="1" type="ORF">R3P38DRAFT_2807238</name>
</gene>
<keyword evidence="2" id="KW-1185">Reference proteome</keyword>
<protein>
    <submittedName>
        <fullName evidence="1">Uncharacterized protein</fullName>
    </submittedName>
</protein>
<evidence type="ECO:0000313" key="2">
    <source>
        <dbReference type="Proteomes" id="UP001362999"/>
    </source>
</evidence>
<dbReference type="EMBL" id="JAWWNJ010000143">
    <property type="protein sequence ID" value="KAK6984044.1"/>
    <property type="molecule type" value="Genomic_DNA"/>
</dbReference>
<proteinExistence type="predicted"/>
<evidence type="ECO:0000313" key="1">
    <source>
        <dbReference type="EMBL" id="KAK6984044.1"/>
    </source>
</evidence>
<reference evidence="1 2" key="1">
    <citation type="journal article" date="2024" name="J Genomics">
        <title>Draft genome sequencing and assembly of Favolaschia claudopus CIRM-BRFM 2984 isolated from oak limbs.</title>
        <authorList>
            <person name="Navarro D."/>
            <person name="Drula E."/>
            <person name="Chaduli D."/>
            <person name="Cazenave R."/>
            <person name="Ahrendt S."/>
            <person name="Wang J."/>
            <person name="Lipzen A."/>
            <person name="Daum C."/>
            <person name="Barry K."/>
            <person name="Grigoriev I.V."/>
            <person name="Favel A."/>
            <person name="Rosso M.N."/>
            <person name="Martin F."/>
        </authorList>
    </citation>
    <scope>NUCLEOTIDE SEQUENCE [LARGE SCALE GENOMIC DNA]</scope>
    <source>
        <strain evidence="1 2">CIRM-BRFM 2984</strain>
    </source>
</reference>
<accession>A0AAV9ZJD8</accession>
<organism evidence="1 2">
    <name type="scientific">Favolaschia claudopus</name>
    <dbReference type="NCBI Taxonomy" id="2862362"/>
    <lineage>
        <taxon>Eukaryota</taxon>
        <taxon>Fungi</taxon>
        <taxon>Dikarya</taxon>
        <taxon>Basidiomycota</taxon>
        <taxon>Agaricomycotina</taxon>
        <taxon>Agaricomycetes</taxon>
        <taxon>Agaricomycetidae</taxon>
        <taxon>Agaricales</taxon>
        <taxon>Marasmiineae</taxon>
        <taxon>Mycenaceae</taxon>
        <taxon>Favolaschia</taxon>
    </lineage>
</organism>
<sequence>MFVFRNGNGYLAPFGFNGHGNAGNDDYEVLQKLEVLVLMWLLRDSGENFEGIGAGTNDKWISKLIGTLGETIQAGSLSCSSSLVRRPSPLVSVHFIPLNFSVTLVTSLIESIPQWDALNSTNTSKLLPGLTSALTRGSLYYQDLELSLNRTLDKVFIVIVGVGRYRMNTESMPVLPQARRRNYASYHQGLSVYCKSNAEAMPFPPRDVIVFSKELNHVGKTLFRLQRIKPASDLITAFKGLQAAQRGIVIRDQPL</sequence>
<name>A0AAV9ZJD8_9AGAR</name>
<dbReference type="Proteomes" id="UP001362999">
    <property type="component" value="Unassembled WGS sequence"/>
</dbReference>
<dbReference type="AlphaFoldDB" id="A0AAV9ZJD8"/>